<comment type="caution">
    <text evidence="2">The sequence shown here is derived from an EMBL/GenBank/DDBJ whole genome shotgun (WGS) entry which is preliminary data.</text>
</comment>
<dbReference type="AlphaFoldDB" id="I4ECY1"/>
<dbReference type="SUPFAM" id="SSF75011">
    <property type="entry name" value="3-carboxy-cis,cis-mucoante lactonizing enzyme"/>
    <property type="match status" value="1"/>
</dbReference>
<reference evidence="2 3" key="1">
    <citation type="journal article" date="2012" name="ISME J.">
        <title>Nitrification expanded: discovery, physiology and genomics of a nitrite-oxidizing bacterium from the phylum Chloroflexi.</title>
        <authorList>
            <person name="Sorokin D.Y."/>
            <person name="Lucker S."/>
            <person name="Vejmelkova D."/>
            <person name="Kostrikina N.A."/>
            <person name="Kleerebezem R."/>
            <person name="Rijpstra W.I."/>
            <person name="Damste J.S."/>
            <person name="Le Paslier D."/>
            <person name="Muyzer G."/>
            <person name="Wagner M."/>
            <person name="van Loosdrecht M.C."/>
            <person name="Daims H."/>
        </authorList>
    </citation>
    <scope>NUCLEOTIDE SEQUENCE [LARGE SCALE GENOMIC DNA]</scope>
    <source>
        <strain evidence="3">none</strain>
    </source>
</reference>
<evidence type="ECO:0000256" key="1">
    <source>
        <dbReference type="ARBA" id="ARBA00005606"/>
    </source>
</evidence>
<dbReference type="Proteomes" id="UP000004221">
    <property type="component" value="Unassembled WGS sequence"/>
</dbReference>
<proteinExistence type="inferred from homology"/>
<accession>I4ECY1</accession>
<comment type="similarity">
    <text evidence="1">Belongs to the selenium-binding protein family.</text>
</comment>
<dbReference type="EMBL" id="CAGS01000032">
    <property type="protein sequence ID" value="CCF82543.1"/>
    <property type="molecule type" value="Genomic_DNA"/>
</dbReference>
<keyword evidence="3" id="KW-1185">Reference proteome</keyword>
<sequence length="474" mass="52765">MSGSHDMAGGDHCCSGPSEGSGMANGESCCSGPGYASPAEAMKAEREKILYAACLYTGSGIEEPDYLATIDVDPESPTYSQVIHRTPMPYVGDELHHFGWNACSSCHGDPSKSRRFLIIPGLQSSRIYVVDTADQRAPKLHKVIEAEEIIEKTGMTAGHTVHCLADKIMISMLGDSEGNGPGGFLTMDEDFNITGRWDVDNTGMRYNYDYWYQPRHNTMVSSEWAAPNTFLPGFNLEDVSNGKYGSRIHFWDWEQHKIIKSVELGADGLVPLETRFLHNPDSTHGYVGAALGSAMWHWEKVDGDWQVEKAVQIPPVELEGWPFPVPALITDFLISMNDKFMYLSNWLHGDVRQYDISDPAHPVQTAQVWLGGLVGDTREIQGRKLEGGPQMLQLSLDGRRLYVTNSLFSSWDNQFYPDMAKNGSYVIQINCDPEEPGMEINENFYVDFSKEPGGPSRAHEVRYPGGDCTSDIWL</sequence>
<gene>
    <name evidence="2" type="primary">selenbp1-a</name>
    <name evidence="2" type="ORF">NITHO_1270007</name>
</gene>
<protein>
    <submittedName>
        <fullName evidence="2">Selenium-binding protein 1-A</fullName>
    </submittedName>
</protein>
<name>I4ECY1_9BACT</name>
<organism evidence="2 3">
    <name type="scientific">Nitrolancea hollandica Lb</name>
    <dbReference type="NCBI Taxonomy" id="1129897"/>
    <lineage>
        <taxon>Bacteria</taxon>
        <taxon>Pseudomonadati</taxon>
        <taxon>Thermomicrobiota</taxon>
        <taxon>Thermomicrobia</taxon>
        <taxon>Sphaerobacterales</taxon>
        <taxon>Sphaerobacterineae</taxon>
        <taxon>Sphaerobacteraceae</taxon>
        <taxon>Nitrolancea</taxon>
    </lineage>
</organism>
<dbReference type="PANTHER" id="PTHR23300">
    <property type="entry name" value="METHANETHIOL OXIDASE"/>
    <property type="match status" value="1"/>
</dbReference>
<evidence type="ECO:0000313" key="3">
    <source>
        <dbReference type="Proteomes" id="UP000004221"/>
    </source>
</evidence>
<evidence type="ECO:0000313" key="2">
    <source>
        <dbReference type="EMBL" id="CCF82543.1"/>
    </source>
</evidence>
<dbReference type="GO" id="GO:0008430">
    <property type="term" value="F:selenium binding"/>
    <property type="evidence" value="ECO:0007669"/>
    <property type="project" value="InterPro"/>
</dbReference>
<dbReference type="PANTHER" id="PTHR23300:SF0">
    <property type="entry name" value="METHANETHIOL OXIDASE"/>
    <property type="match status" value="1"/>
</dbReference>
<dbReference type="Pfam" id="PF05694">
    <property type="entry name" value="SBP56"/>
    <property type="match status" value="1"/>
</dbReference>
<dbReference type="InterPro" id="IPR008826">
    <property type="entry name" value="Se-bd"/>
</dbReference>